<sequence length="118" mass="13069">MEVVDVGAYIGDTAVFFAVKDAKRVIGFELLPSVYKVALENVELNGLEDRVALINADVGSKDGTIKVPSVIDLDKSGVFHVTDEGDIEEPLYPLKRVRELVKDPYLLKMDCEGWRLTS</sequence>
<organism evidence="2 3">
    <name type="scientific">Metallosphaera tengchongensis</name>
    <dbReference type="NCBI Taxonomy" id="1532350"/>
    <lineage>
        <taxon>Archaea</taxon>
        <taxon>Thermoproteota</taxon>
        <taxon>Thermoprotei</taxon>
        <taxon>Sulfolobales</taxon>
        <taxon>Sulfolobaceae</taxon>
        <taxon>Metallosphaera</taxon>
    </lineage>
</organism>
<dbReference type="SUPFAM" id="SSF53335">
    <property type="entry name" value="S-adenosyl-L-methionine-dependent methyltransferases"/>
    <property type="match status" value="1"/>
</dbReference>
<dbReference type="GO" id="GO:0032259">
    <property type="term" value="P:methylation"/>
    <property type="evidence" value="ECO:0007669"/>
    <property type="project" value="UniProtKB-KW"/>
</dbReference>
<dbReference type="RefSeq" id="WP_174632254.1">
    <property type="nucleotide sequence ID" value="NZ_CP049074.1"/>
</dbReference>
<dbReference type="Pfam" id="PF05050">
    <property type="entry name" value="Methyltransf_21"/>
    <property type="match status" value="1"/>
</dbReference>
<dbReference type="EMBL" id="CP049074">
    <property type="protein sequence ID" value="QKR00847.1"/>
    <property type="molecule type" value="Genomic_DNA"/>
</dbReference>
<accession>A0A6N0NX85</accession>
<dbReference type="CDD" id="cd02440">
    <property type="entry name" value="AdoMet_MTases"/>
    <property type="match status" value="1"/>
</dbReference>
<gene>
    <name evidence="2" type="ORF">GWK48_11040</name>
</gene>
<keyword evidence="2" id="KW-0808">Transferase</keyword>
<evidence type="ECO:0000313" key="2">
    <source>
        <dbReference type="EMBL" id="QKR00847.1"/>
    </source>
</evidence>
<keyword evidence="2" id="KW-0489">Methyltransferase</keyword>
<dbReference type="Proteomes" id="UP000509301">
    <property type="component" value="Chromosome"/>
</dbReference>
<dbReference type="KEGG" id="mten:GWK48_11040"/>
<dbReference type="NCBIfam" id="TIGR01444">
    <property type="entry name" value="fkbM_fam"/>
    <property type="match status" value="1"/>
</dbReference>
<dbReference type="GeneID" id="55642485"/>
<evidence type="ECO:0000259" key="1">
    <source>
        <dbReference type="Pfam" id="PF05050"/>
    </source>
</evidence>
<dbReference type="PANTHER" id="PTHR34203:SF15">
    <property type="entry name" value="SLL1173 PROTEIN"/>
    <property type="match status" value="1"/>
</dbReference>
<protein>
    <submittedName>
        <fullName evidence="2">FkbM family methyltransferase</fullName>
    </submittedName>
</protein>
<feature type="domain" description="Methyltransferase FkbM" evidence="1">
    <location>
        <begin position="5"/>
        <end position="114"/>
    </location>
</feature>
<name>A0A6N0NX85_9CREN</name>
<keyword evidence="3" id="KW-1185">Reference proteome</keyword>
<dbReference type="InterPro" id="IPR029063">
    <property type="entry name" value="SAM-dependent_MTases_sf"/>
</dbReference>
<dbReference type="InterPro" id="IPR006342">
    <property type="entry name" value="FkbM_mtfrase"/>
</dbReference>
<dbReference type="OrthoDB" id="275825at2157"/>
<dbReference type="Gene3D" id="3.40.50.150">
    <property type="entry name" value="Vaccinia Virus protein VP39"/>
    <property type="match status" value="1"/>
</dbReference>
<dbReference type="AlphaFoldDB" id="A0A6N0NX85"/>
<dbReference type="GO" id="GO:0008168">
    <property type="term" value="F:methyltransferase activity"/>
    <property type="evidence" value="ECO:0007669"/>
    <property type="project" value="UniProtKB-KW"/>
</dbReference>
<dbReference type="InterPro" id="IPR052514">
    <property type="entry name" value="SAM-dependent_MTase"/>
</dbReference>
<dbReference type="PANTHER" id="PTHR34203">
    <property type="entry name" value="METHYLTRANSFERASE, FKBM FAMILY PROTEIN"/>
    <property type="match status" value="1"/>
</dbReference>
<evidence type="ECO:0000313" key="3">
    <source>
        <dbReference type="Proteomes" id="UP000509301"/>
    </source>
</evidence>
<reference evidence="2 3" key="1">
    <citation type="submission" date="2020-02" db="EMBL/GenBank/DDBJ databases">
        <title>Comparative genome analysis reveals the metabolism and evolution of the thermophilic archaeal genus Metallosphaera.</title>
        <authorList>
            <person name="Jiang C."/>
        </authorList>
    </citation>
    <scope>NUCLEOTIDE SEQUENCE [LARGE SCALE GENOMIC DNA]</scope>
    <source>
        <strain evidence="2 3">Ric-A</strain>
    </source>
</reference>
<proteinExistence type="predicted"/>